<dbReference type="InterPro" id="IPR001505">
    <property type="entry name" value="Copper_CuA"/>
</dbReference>
<dbReference type="Gene3D" id="2.60.40.420">
    <property type="entry name" value="Cupredoxins - blue copper proteins"/>
    <property type="match status" value="1"/>
</dbReference>
<feature type="domain" description="Cytochrome oxidase subunit II copper A binding" evidence="12">
    <location>
        <begin position="127"/>
        <end position="261"/>
    </location>
</feature>
<evidence type="ECO:0000256" key="4">
    <source>
        <dbReference type="ARBA" id="ARBA00022723"/>
    </source>
</evidence>
<dbReference type="InterPro" id="IPR008972">
    <property type="entry name" value="Cupredoxin"/>
</dbReference>
<keyword evidence="5" id="KW-0249">Electron transport</keyword>
<dbReference type="Pfam" id="PF00116">
    <property type="entry name" value="COX2"/>
    <property type="match status" value="1"/>
</dbReference>
<reference evidence="13 14" key="1">
    <citation type="journal article" date="2019" name="Sci. Rep.">
        <title>Sulfobacillus thermotolerans: new insights into resistance and metabolic capacities of acidophilic chemolithotrophs.</title>
        <authorList>
            <person name="Panyushkina A.E."/>
            <person name="Babenko V.V."/>
            <person name="Nikitina A.S."/>
            <person name="Selezneva O.V."/>
            <person name="Tsaplina I.A."/>
            <person name="Letarova M.A."/>
            <person name="Kostryukova E.S."/>
            <person name="Letarov A.V."/>
        </authorList>
    </citation>
    <scope>NUCLEOTIDE SEQUENCE [LARGE SCALE GENOMIC DNA]</scope>
    <source>
        <strain evidence="13 14">Kr1</strain>
    </source>
</reference>
<evidence type="ECO:0000313" key="13">
    <source>
        <dbReference type="EMBL" id="AUW92913.1"/>
    </source>
</evidence>
<evidence type="ECO:0000256" key="11">
    <source>
        <dbReference type="SAM" id="Phobius"/>
    </source>
</evidence>
<dbReference type="InterPro" id="IPR002429">
    <property type="entry name" value="CcO_II-like_C"/>
</dbReference>
<comment type="similarity">
    <text evidence="2">Belongs to the cytochrome c oxidase subunit 2 family.</text>
</comment>
<evidence type="ECO:0000256" key="2">
    <source>
        <dbReference type="ARBA" id="ARBA00007866"/>
    </source>
</evidence>
<dbReference type="EMBL" id="CP019454">
    <property type="protein sequence ID" value="AUW92913.1"/>
    <property type="molecule type" value="Genomic_DNA"/>
</dbReference>
<evidence type="ECO:0000313" key="14">
    <source>
        <dbReference type="Proteomes" id="UP000325292"/>
    </source>
</evidence>
<accession>A0ABN5H0E5</accession>
<keyword evidence="14" id="KW-1185">Reference proteome</keyword>
<feature type="transmembrane region" description="Helical" evidence="11">
    <location>
        <begin position="42"/>
        <end position="68"/>
    </location>
</feature>
<evidence type="ECO:0000256" key="5">
    <source>
        <dbReference type="ARBA" id="ARBA00022982"/>
    </source>
</evidence>
<evidence type="ECO:0000256" key="3">
    <source>
        <dbReference type="ARBA" id="ARBA00022448"/>
    </source>
</evidence>
<gene>
    <name evidence="13" type="ORF">BXT84_02280</name>
</gene>
<keyword evidence="7 11" id="KW-0472">Membrane</keyword>
<dbReference type="PROSITE" id="PS00078">
    <property type="entry name" value="COX2"/>
    <property type="match status" value="1"/>
</dbReference>
<evidence type="ECO:0000256" key="7">
    <source>
        <dbReference type="ARBA" id="ARBA00023136"/>
    </source>
</evidence>
<dbReference type="RefSeq" id="WP_103375022.1">
    <property type="nucleotide sequence ID" value="NZ_CP133983.1"/>
</dbReference>
<dbReference type="SUPFAM" id="SSF49503">
    <property type="entry name" value="Cupredoxins"/>
    <property type="match status" value="1"/>
</dbReference>
<dbReference type="PANTHER" id="PTHR22888">
    <property type="entry name" value="CYTOCHROME C OXIDASE, SUBUNIT II"/>
    <property type="match status" value="1"/>
</dbReference>
<dbReference type="PROSITE" id="PS50857">
    <property type="entry name" value="COX2_CUA"/>
    <property type="match status" value="1"/>
</dbReference>
<dbReference type="PANTHER" id="PTHR22888:SF9">
    <property type="entry name" value="CYTOCHROME C OXIDASE SUBUNIT 2"/>
    <property type="match status" value="1"/>
</dbReference>
<dbReference type="InterPro" id="IPR045187">
    <property type="entry name" value="CcO_II"/>
</dbReference>
<evidence type="ECO:0000256" key="1">
    <source>
        <dbReference type="ARBA" id="ARBA00004370"/>
    </source>
</evidence>
<keyword evidence="3" id="KW-0813">Transport</keyword>
<keyword evidence="4" id="KW-0479">Metal-binding</keyword>
<feature type="transmembrane region" description="Helical" evidence="11">
    <location>
        <begin position="89"/>
        <end position="107"/>
    </location>
</feature>
<sequence>MGNIVVFGILWAGLTAVGEWVFRTHRAHSFYYTISNQGSLALSAFNFLSSWLMPIFIFIALVTIFALVRFRAPNNEPKPSEVQAMRNRAFIFTWVGLSFALNIMFWLHPTSVDLEAMFTNWRKEKAQHPLIVNVTARQWEWMFNYPQYHVTQAVNAQGLDEMELPVNRPVEFFLRSYDPFHTYDVYAGVIHSFWIPAFGIKEDVIPGETRTEFLIPEHVANYHTSPLVRVQCAEVCGPGHPYMESPVSVVTAAQFAKWIKYEQKLQAAAGGS</sequence>
<proteinExistence type="inferred from homology"/>
<evidence type="ECO:0000256" key="6">
    <source>
        <dbReference type="ARBA" id="ARBA00023008"/>
    </source>
</evidence>
<name>A0ABN5H0E5_9FIRM</name>
<keyword evidence="6" id="KW-0186">Copper</keyword>
<evidence type="ECO:0000256" key="10">
    <source>
        <dbReference type="ARBA" id="ARBA00047816"/>
    </source>
</evidence>
<organism evidence="13 14">
    <name type="scientific">Sulfobacillus thermotolerans</name>
    <dbReference type="NCBI Taxonomy" id="338644"/>
    <lineage>
        <taxon>Bacteria</taxon>
        <taxon>Bacillati</taxon>
        <taxon>Bacillota</taxon>
        <taxon>Clostridia</taxon>
        <taxon>Eubacteriales</taxon>
        <taxon>Clostridiales Family XVII. Incertae Sedis</taxon>
        <taxon>Sulfobacillus</taxon>
    </lineage>
</organism>
<keyword evidence="11" id="KW-0812">Transmembrane</keyword>
<evidence type="ECO:0000256" key="9">
    <source>
        <dbReference type="ARBA" id="ARBA00031399"/>
    </source>
</evidence>
<evidence type="ECO:0000256" key="8">
    <source>
        <dbReference type="ARBA" id="ARBA00024688"/>
    </source>
</evidence>
<keyword evidence="11" id="KW-1133">Transmembrane helix</keyword>
<comment type="function">
    <text evidence="8">Subunits I and II form the functional core of the enzyme complex. Electrons originating in cytochrome c are transferred via heme a and Cu(A) to the binuclear center formed by heme a3 and Cu(B).</text>
</comment>
<comment type="catalytic activity">
    <reaction evidence="10">
        <text>4 Fe(II)-[cytochrome c] + O2 + 8 H(+)(in) = 4 Fe(III)-[cytochrome c] + 2 H2O + 4 H(+)(out)</text>
        <dbReference type="Rhea" id="RHEA:11436"/>
        <dbReference type="Rhea" id="RHEA-COMP:10350"/>
        <dbReference type="Rhea" id="RHEA-COMP:14399"/>
        <dbReference type="ChEBI" id="CHEBI:15377"/>
        <dbReference type="ChEBI" id="CHEBI:15378"/>
        <dbReference type="ChEBI" id="CHEBI:15379"/>
        <dbReference type="ChEBI" id="CHEBI:29033"/>
        <dbReference type="ChEBI" id="CHEBI:29034"/>
        <dbReference type="EC" id="7.1.1.9"/>
    </reaction>
</comment>
<dbReference type="Proteomes" id="UP000325292">
    <property type="component" value="Chromosome"/>
</dbReference>
<comment type="subcellular location">
    <subcellularLocation>
        <location evidence="1">Membrane</location>
    </subcellularLocation>
</comment>
<evidence type="ECO:0000259" key="12">
    <source>
        <dbReference type="PROSITE" id="PS50857"/>
    </source>
</evidence>
<protein>
    <recommendedName>
        <fullName evidence="9">Cytochrome aa3 subunit 2</fullName>
    </recommendedName>
</protein>